<evidence type="ECO:0000313" key="5">
    <source>
        <dbReference type="EMBL" id="KAG8467999.1"/>
    </source>
</evidence>
<evidence type="ECO:0000256" key="2">
    <source>
        <dbReference type="ARBA" id="ARBA00023098"/>
    </source>
</evidence>
<feature type="transmembrane region" description="Helical" evidence="4">
    <location>
        <begin position="52"/>
        <end position="73"/>
    </location>
</feature>
<dbReference type="GO" id="GO:0005737">
    <property type="term" value="C:cytoplasm"/>
    <property type="evidence" value="ECO:0007669"/>
    <property type="project" value="TreeGrafter"/>
</dbReference>
<evidence type="ECO:0000256" key="4">
    <source>
        <dbReference type="SAM" id="Phobius"/>
    </source>
</evidence>
<feature type="compositionally biased region" description="Pro residues" evidence="3">
    <location>
        <begin position="707"/>
        <end position="716"/>
    </location>
</feature>
<keyword evidence="4" id="KW-1133">Transmembrane helix</keyword>
<feature type="transmembrane region" description="Helical" evidence="4">
    <location>
        <begin position="261"/>
        <end position="287"/>
    </location>
</feature>
<dbReference type="PANTHER" id="PTHR12187:SF11">
    <property type="entry name" value="PHOSPHATIDYLINOSITOL-3,4-BISPHOSPHATE 4-PHOSPHATASE"/>
    <property type="match status" value="1"/>
</dbReference>
<gene>
    <name evidence="5" type="ORF">KFE25_007051</name>
</gene>
<feature type="region of interest" description="Disordered" evidence="3">
    <location>
        <begin position="453"/>
        <end position="492"/>
    </location>
</feature>
<keyword evidence="2" id="KW-0443">Lipid metabolism</keyword>
<dbReference type="EMBL" id="JAGTXO010000005">
    <property type="protein sequence ID" value="KAG8467999.1"/>
    <property type="molecule type" value="Genomic_DNA"/>
</dbReference>
<feature type="transmembrane region" description="Helical" evidence="4">
    <location>
        <begin position="196"/>
        <end position="215"/>
    </location>
</feature>
<keyword evidence="6" id="KW-1185">Reference proteome</keyword>
<feature type="transmembrane region" description="Helical" evidence="4">
    <location>
        <begin position="222"/>
        <end position="241"/>
    </location>
</feature>
<comment type="caution">
    <text evidence="5">The sequence shown here is derived from an EMBL/GenBank/DDBJ whole genome shotgun (WGS) entry which is preliminary data.</text>
</comment>
<proteinExistence type="predicted"/>
<name>A0A8J5XPZ0_DIALT</name>
<keyword evidence="4" id="KW-0472">Membrane</keyword>
<feature type="region of interest" description="Disordered" evidence="3">
    <location>
        <begin position="1070"/>
        <end position="1129"/>
    </location>
</feature>
<keyword evidence="4" id="KW-0812">Transmembrane</keyword>
<sequence length="1862" mass="191412">MWGVASALAIGVEPALYGALLAACVASGRPFFSAATPWVEHGGVTRKAFHVLLVAFGAARVAWALTELAGLAFAGDDSACLHIVAIPATSLTSARAALCGGIDAVALSLFTSAFLLVCAQLADLIVRGWRSSVRLWAAFRIAIALLWTYVLSTLALSAFAHADAALQQAASQRARGAGAGALSVEVGYHEWSFCVFGAYSLLVAGCATVAGARLVRAQHGHGGGYLSVVRLGGASSAVGWFNGGALARARGRSGGWPYSQALALAGACVCCFALRACLFAYALSLALNERARARAQPGAGSAAAAASASALGPVTWRVLAYWLAELLPCGCLLCAERILVSLKVDSIRAWSNTQIRVATHLSTRRAARAREHESAARADGVWLRGEAAGERPVVAPRSLSGSLGRAIWGAAAAAVAATVSAGERRGRAEPRSARAMRCASVVDSGGCCATAGSNGASQLDAWPRRAPHTGHAGERERGYCSEGDTPRALSGRVVGPWTSFSRASAQEDAEDDGAADTRWHGARAALDDRERDGGEAAGPSRWRARASADGGLNERLLGARAPHGAASGGLSTGACFASRPARAAPVSVRAICSPLAAAGTVASSAAAAAVAGLRCVVAHTAAAAEAAAIAPPSGAGDARASAVYVLRPPPPQPPRLSHGSQTQSAVRTWPPPRQPPPVRRRELGGDAHVGGVPGASVAAEPASRPTEQPPPPPPPASARLLVLREVLVEGPLSFALPAAWLFRLLQQRQQLVRALSDALHAMENAPHQPCAAAGADEPDASPATTRGGARAPRPRETQGASVLRALSQELRGERRQSGPSWVRAQLMKHGDHCDQLLRLLDLSEDYGGQAGGLWFKPSTRRADKALSCIPINLHIHYVHVLPVHLPPAPALAEGTPACAAADADAPLRAPAADAAADASLSSDEERALSVAGTFRPAGGGYPGSLHLTVTAGAPAAHSLGFKRGGVHDLDLRLQRVLRKLEMCQQQLQRHWARAAAADAAEAGGARDSARAPASSACAWPDRMADALSPAEQSARLDLTAGAAAAAAAIAAAVAVPFRWPLSADDALPDAELASPSLSPSRHRAGPPSECTAESDGDGGTGEARGSDDEELEATGGSSQNGGRAVAGRAECAARRRHTFGATSPCLAAAVSADAMRTPPRRARASMGAYDEGRHSNSSGCPTPGGSHTYAQLPPRSPRFAAATTAAEAVAAFQLSAAAGSEQSVPGTPSADSLALLRRVPSACTLSSAVDCACAGGAGADWSRARHARTSLRAGDGAGGVGGAGSVGSALSALDDDAPSTSSSAPDLLGDLGLRAAHAALPSAPSRGAAGTPRVSPCRTVGAISSSARGLPLAQERESARIAVGRCEYLSKKAQQLRFERMERLDDCLAQAITIVGTAITAQLHALLHAAPDEHEPSAQPGAAAADAPSSEGARAAGGGGAPYSPPRALSAASARTLRQWARVGALVGWESVLSTAGAEAGMLSDMIGCVHELRRQRLGFCCARADARSPHAVWADEAPHAAWADEAPHARAPTVPRGSAAPAADSSAAEHDASRSQQRWWARESARASAAPAAASGTKGAAPGAPACDEVGAHVGFRAWRWARQGAWGDALEGTLALPDVTVSAHGPPDSRLLLCVQLPSHLFELLPAELQGGRHIDCTLALFSQGINVAQNFVSAVGSPLVRLQERVNAESLVLLSAHVRAALDAEAHDVHAAGAATLSSVGIFEASRHTSSRAGLVLAKLQRLAHLVAASRNETHVDILLLGEELVRQLRGVRITSCKSAKDRTAMSVTAEHASILASAHGLSAADAERLAARMRREGVRLHNARKNTGRSLYAFSRLQRQWLPERYAPPEGTYARGRT</sequence>
<dbReference type="OrthoDB" id="159395at2759"/>
<feature type="region of interest" description="Disordered" evidence="3">
    <location>
        <begin position="523"/>
        <end position="547"/>
    </location>
</feature>
<evidence type="ECO:0000256" key="3">
    <source>
        <dbReference type="SAM" id="MobiDB-lite"/>
    </source>
</evidence>
<reference evidence="5" key="1">
    <citation type="submission" date="2021-05" db="EMBL/GenBank/DDBJ databases">
        <title>The genome of the haptophyte Pavlova lutheri (Diacronema luteri, Pavlovales) - a model for lipid biosynthesis in eukaryotic algae.</title>
        <authorList>
            <person name="Hulatt C.J."/>
            <person name="Posewitz M.C."/>
        </authorList>
    </citation>
    <scope>NUCLEOTIDE SEQUENCE</scope>
    <source>
        <strain evidence="5">NIVA-4/92</strain>
    </source>
</reference>
<accession>A0A8J5XPZ0</accession>
<feature type="region of interest" description="Disordered" evidence="3">
    <location>
        <begin position="768"/>
        <end position="800"/>
    </location>
</feature>
<feature type="region of interest" description="Disordered" evidence="3">
    <location>
        <begin position="647"/>
        <end position="716"/>
    </location>
</feature>
<feature type="compositionally biased region" description="Basic and acidic residues" evidence="3">
    <location>
        <begin position="523"/>
        <end position="534"/>
    </location>
</feature>
<dbReference type="InterPro" id="IPR039034">
    <property type="entry name" value="INPP4"/>
</dbReference>
<protein>
    <submittedName>
        <fullName evidence="5">Uncharacterized protein</fullName>
    </submittedName>
</protein>
<dbReference type="Proteomes" id="UP000751190">
    <property type="component" value="Unassembled WGS sequence"/>
</dbReference>
<organism evidence="5 6">
    <name type="scientific">Diacronema lutheri</name>
    <name type="common">Unicellular marine alga</name>
    <name type="synonym">Monochrysis lutheri</name>
    <dbReference type="NCBI Taxonomy" id="2081491"/>
    <lineage>
        <taxon>Eukaryota</taxon>
        <taxon>Haptista</taxon>
        <taxon>Haptophyta</taxon>
        <taxon>Pavlovophyceae</taxon>
        <taxon>Pavlovales</taxon>
        <taxon>Pavlovaceae</taxon>
        <taxon>Diacronema</taxon>
    </lineage>
</organism>
<dbReference type="GO" id="GO:0016316">
    <property type="term" value="F:phosphatidylinositol-3,4-bisphosphate 4-phosphatase activity"/>
    <property type="evidence" value="ECO:0007669"/>
    <property type="project" value="InterPro"/>
</dbReference>
<feature type="transmembrane region" description="Helical" evidence="4">
    <location>
        <begin position="138"/>
        <end position="160"/>
    </location>
</feature>
<feature type="compositionally biased region" description="Low complexity" evidence="3">
    <location>
        <begin position="1417"/>
        <end position="1434"/>
    </location>
</feature>
<evidence type="ECO:0000256" key="1">
    <source>
        <dbReference type="ARBA" id="ARBA00022801"/>
    </source>
</evidence>
<feature type="region of interest" description="Disordered" evidence="3">
    <location>
        <begin position="1412"/>
        <end position="1447"/>
    </location>
</feature>
<evidence type="ECO:0000313" key="6">
    <source>
        <dbReference type="Proteomes" id="UP000751190"/>
    </source>
</evidence>
<feature type="transmembrane region" description="Helical" evidence="4">
    <location>
        <begin position="104"/>
        <end position="126"/>
    </location>
</feature>
<feature type="compositionally biased region" description="Low complexity" evidence="3">
    <location>
        <begin position="1567"/>
        <end position="1584"/>
    </location>
</feature>
<feature type="region of interest" description="Disordered" evidence="3">
    <location>
        <begin position="1531"/>
        <end position="1584"/>
    </location>
</feature>
<feature type="transmembrane region" description="Helical" evidence="4">
    <location>
        <begin position="299"/>
        <end position="324"/>
    </location>
</feature>
<keyword evidence="1" id="KW-0378">Hydrolase</keyword>
<dbReference type="PANTHER" id="PTHR12187">
    <property type="entry name" value="AGAP000124-PA"/>
    <property type="match status" value="1"/>
</dbReference>